<dbReference type="Pfam" id="PF02661">
    <property type="entry name" value="Fic"/>
    <property type="match status" value="1"/>
</dbReference>
<organism evidence="4 5">
    <name type="scientific">Paramuribaculum intestinale</name>
    <dbReference type="NCBI Taxonomy" id="2094151"/>
    <lineage>
        <taxon>Bacteria</taxon>
        <taxon>Pseudomonadati</taxon>
        <taxon>Bacteroidota</taxon>
        <taxon>Bacteroidia</taxon>
        <taxon>Bacteroidales</taxon>
        <taxon>Muribaculaceae</taxon>
        <taxon>Paramuribaculum</taxon>
    </lineage>
</organism>
<sequence length="495" mass="56625">MAVKVDTQKEIIFGSSDPNISRVLSKKEKNGELRKVAPRIYTTNLIDSLENIVRRNLMDILVYRYPDALISHRSAKEMRPTATGDFFLTNSTTRRVTDLPGITLNFVKGPKATSRDIPFMGMHISGEYRYMLENMQVSRKSGDESRILPTSVIENKLEQILLTGGEDRLNEYRDELNSVAEELGMQNEFAKINNIISALLSTHDSKVLSTDSAKALAAGNPFDKTRVELFEVLFDAIKDRYFAIRNNRNTDEESFRLFSFFESYFSNYIEGTEFEVDEAKAIVDSGIPMPRRDEDSHDILGTFKVLSNRAEMMKTPTSPKELFAILSHRHSILLEGRPHMNPGIFKIKNNRAGMTEFVDYQLVKGTLSQGFKYYAALTDPFARAIFMMFMISEVHPFNDGNGRVARVMMNAELVRADQSRIIVPTVFREDYILALRKLTRHKDPMAYINVMTKLHQFSDNLYGTDFTELKNYLAACNAYEEPSQAKLQIIEREIL</sequence>
<dbReference type="PANTHER" id="PTHR13504:SF38">
    <property type="entry name" value="FIDO DOMAIN-CONTAINING PROTEIN"/>
    <property type="match status" value="1"/>
</dbReference>
<dbReference type="EMBL" id="PUBV01000061">
    <property type="protein sequence ID" value="PWB05754.1"/>
    <property type="molecule type" value="Genomic_DNA"/>
</dbReference>
<dbReference type="GO" id="GO:0005524">
    <property type="term" value="F:ATP binding"/>
    <property type="evidence" value="ECO:0007669"/>
    <property type="project" value="UniProtKB-KW"/>
</dbReference>
<dbReference type="AlphaFoldDB" id="A0A2V1IS55"/>
<feature type="active site" evidence="1">
    <location>
        <position position="395"/>
    </location>
</feature>
<dbReference type="InterPro" id="IPR036597">
    <property type="entry name" value="Fido-like_dom_sf"/>
</dbReference>
<keyword evidence="2" id="KW-0067">ATP-binding</keyword>
<keyword evidence="5" id="KW-1185">Reference proteome</keyword>
<dbReference type="InterPro" id="IPR040198">
    <property type="entry name" value="Fido_containing"/>
</dbReference>
<gene>
    <name evidence="4" type="ORF">C5O25_12515</name>
</gene>
<dbReference type="Proteomes" id="UP000244925">
    <property type="component" value="Unassembled WGS sequence"/>
</dbReference>
<dbReference type="Gene3D" id="1.10.3290.10">
    <property type="entry name" value="Fido-like domain"/>
    <property type="match status" value="1"/>
</dbReference>
<dbReference type="PANTHER" id="PTHR13504">
    <property type="entry name" value="FIDO DOMAIN-CONTAINING PROTEIN DDB_G0283145"/>
    <property type="match status" value="1"/>
</dbReference>
<reference evidence="5" key="1">
    <citation type="submission" date="2018-02" db="EMBL/GenBank/DDBJ databases">
        <authorList>
            <person name="Clavel T."/>
            <person name="Strowig T."/>
        </authorList>
    </citation>
    <scope>NUCLEOTIDE SEQUENCE [LARGE SCALE GENOMIC DNA]</scope>
    <source>
        <strain evidence="5">DSM 100764</strain>
    </source>
</reference>
<dbReference type="InterPro" id="IPR003812">
    <property type="entry name" value="Fido"/>
</dbReference>
<evidence type="ECO:0000313" key="5">
    <source>
        <dbReference type="Proteomes" id="UP000244925"/>
    </source>
</evidence>
<evidence type="ECO:0000313" key="4">
    <source>
        <dbReference type="EMBL" id="PWB05754.1"/>
    </source>
</evidence>
<dbReference type="PROSITE" id="PS51459">
    <property type="entry name" value="FIDO"/>
    <property type="match status" value="1"/>
</dbReference>
<feature type="domain" description="Fido" evidence="3">
    <location>
        <begin position="321"/>
        <end position="453"/>
    </location>
</feature>
<protein>
    <submittedName>
        <fullName evidence="4">Cell filamentation protein Fic</fullName>
    </submittedName>
</protein>
<name>A0A2V1IS55_9BACT</name>
<feature type="binding site" evidence="2">
    <location>
        <begin position="399"/>
        <end position="406"/>
    </location>
    <ligand>
        <name>ATP</name>
        <dbReference type="ChEBI" id="CHEBI:30616"/>
    </ligand>
</feature>
<evidence type="ECO:0000256" key="2">
    <source>
        <dbReference type="PIRSR" id="PIRSR640198-2"/>
    </source>
</evidence>
<evidence type="ECO:0000259" key="3">
    <source>
        <dbReference type="PROSITE" id="PS51459"/>
    </source>
</evidence>
<keyword evidence="2" id="KW-0547">Nucleotide-binding</keyword>
<accession>A0A2V1IS55</accession>
<comment type="caution">
    <text evidence="4">The sequence shown here is derived from an EMBL/GenBank/DDBJ whole genome shotgun (WGS) entry which is preliminary data.</text>
</comment>
<proteinExistence type="predicted"/>
<evidence type="ECO:0000256" key="1">
    <source>
        <dbReference type="PIRSR" id="PIRSR640198-1"/>
    </source>
</evidence>
<dbReference type="SUPFAM" id="SSF140931">
    <property type="entry name" value="Fic-like"/>
    <property type="match status" value="1"/>
</dbReference>
<dbReference type="RefSeq" id="WP_107037047.1">
    <property type="nucleotide sequence ID" value="NZ_PUBV01000061.1"/>
</dbReference>